<reference evidence="1 2" key="1">
    <citation type="submission" date="2007-11" db="EMBL/GenBank/DDBJ databases">
        <authorList>
            <consortium name="The Salmonella enterica serovar Arizonae Genome Sequencing Project"/>
            <person name="McClelland M."/>
            <person name="Sanderson E.K."/>
            <person name="Porwollik S."/>
            <person name="Spieth J."/>
            <person name="Clifton W.S."/>
            <person name="Fulton R."/>
            <person name="Chunyan W."/>
            <person name="Wollam A."/>
            <person name="Shah N."/>
            <person name="Pepin K."/>
            <person name="Bhonagiri V."/>
            <person name="Nash W."/>
            <person name="Johnson M."/>
            <person name="Thiruvilangam P."/>
            <person name="Wilson R."/>
        </authorList>
    </citation>
    <scope>NUCLEOTIDE SEQUENCE [LARGE SCALE GENOMIC DNA]</scope>
    <source>
        <strain evidence="2">ATCC BAA-731 / CDC346-86 / RSK2980</strain>
    </source>
</reference>
<dbReference type="AlphaFoldDB" id="A9MLG0"/>
<dbReference type="HOGENOM" id="CLU_2397831_0_0_6"/>
<evidence type="ECO:0000313" key="1">
    <source>
        <dbReference type="EMBL" id="ABX23779.1"/>
    </source>
</evidence>
<name>A9MLG0_SALAR</name>
<keyword evidence="2" id="KW-1185">Reference proteome</keyword>
<organism evidence="1 2">
    <name type="scientific">Salmonella arizonae (strain ATCC BAA-731 / CDC346-86 / RSK2980)</name>
    <dbReference type="NCBI Taxonomy" id="41514"/>
    <lineage>
        <taxon>Bacteria</taxon>
        <taxon>Pseudomonadati</taxon>
        <taxon>Pseudomonadota</taxon>
        <taxon>Gammaproteobacteria</taxon>
        <taxon>Enterobacterales</taxon>
        <taxon>Enterobacteriaceae</taxon>
        <taxon>Salmonella</taxon>
    </lineage>
</organism>
<dbReference type="EMBL" id="CP000880">
    <property type="protein sequence ID" value="ABX23779.1"/>
    <property type="molecule type" value="Genomic_DNA"/>
</dbReference>
<evidence type="ECO:0000313" key="2">
    <source>
        <dbReference type="Proteomes" id="UP000002084"/>
    </source>
</evidence>
<dbReference type="Proteomes" id="UP000002084">
    <property type="component" value="Chromosome"/>
</dbReference>
<dbReference type="KEGG" id="ses:SARI_03985"/>
<sequence>MPPLTFAFWEIDLFFSTFFPPQINDRIARSTPRYVAQSVPMWLFNHSSIPTLLFYLKKINVLLAFAIEFSKNTKYLKAFWNLNFYIKLFNDQE</sequence>
<gene>
    <name evidence="1" type="ordered locus">SARI_03985</name>
</gene>
<proteinExistence type="predicted"/>
<accession>A9MLG0</accession>
<protein>
    <submittedName>
        <fullName evidence="1">Uncharacterized protein</fullName>
    </submittedName>
</protein>